<dbReference type="PROSITE" id="PS50931">
    <property type="entry name" value="HTH_LYSR"/>
    <property type="match status" value="1"/>
</dbReference>
<sequence>MFKFFPAFRAVYENRNFSLAAKQIFVSQSSVSQQIKKLETLLGATLFTRNSRSEVTPTELADQLYNEGVSIFEQEQALQRQLTNHHPHRIQCRIGVSNTTADVVVPKLLQTLAIPNAVKLSLTVTNSTVIAEQMANHQLEFGLIEKAIVTPNIQRTAFHTDKLVHAGNPKSDTWLERENGSGVYHYTEEFFKQRNLKPKKRILIDNNDLIVRCLAAGIGQSIISRDVLPAGIPFERLNHNFERQFFLLNRLNYPFSELQTIGQQMQALLKSVNH</sequence>
<evidence type="ECO:0000256" key="1">
    <source>
        <dbReference type="ARBA" id="ARBA00009437"/>
    </source>
</evidence>
<keyword evidence="3" id="KW-0238">DNA-binding</keyword>
<proteinExistence type="inferred from homology"/>
<dbReference type="InterPro" id="IPR000847">
    <property type="entry name" value="LysR_HTH_N"/>
</dbReference>
<keyword evidence="2" id="KW-0805">Transcription regulation</keyword>
<dbReference type="Gene3D" id="3.40.190.10">
    <property type="entry name" value="Periplasmic binding protein-like II"/>
    <property type="match status" value="2"/>
</dbReference>
<dbReference type="Pfam" id="PF00126">
    <property type="entry name" value="HTH_1"/>
    <property type="match status" value="1"/>
</dbReference>
<accession>A0ABU8SJA9</accession>
<dbReference type="InterPro" id="IPR036388">
    <property type="entry name" value="WH-like_DNA-bd_sf"/>
</dbReference>
<evidence type="ECO:0000256" key="2">
    <source>
        <dbReference type="ARBA" id="ARBA00023015"/>
    </source>
</evidence>
<evidence type="ECO:0000313" key="6">
    <source>
        <dbReference type="EMBL" id="MEJ6399849.1"/>
    </source>
</evidence>
<dbReference type="SUPFAM" id="SSF46785">
    <property type="entry name" value="Winged helix' DNA-binding domain"/>
    <property type="match status" value="1"/>
</dbReference>
<comment type="similarity">
    <text evidence="1">Belongs to the LysR transcriptional regulatory family.</text>
</comment>
<dbReference type="InterPro" id="IPR036390">
    <property type="entry name" value="WH_DNA-bd_sf"/>
</dbReference>
<evidence type="ECO:0000256" key="4">
    <source>
        <dbReference type="ARBA" id="ARBA00023163"/>
    </source>
</evidence>
<dbReference type="PANTHER" id="PTHR30126">
    <property type="entry name" value="HTH-TYPE TRANSCRIPTIONAL REGULATOR"/>
    <property type="match status" value="1"/>
</dbReference>
<dbReference type="PRINTS" id="PR00039">
    <property type="entry name" value="HTHLYSR"/>
</dbReference>
<protein>
    <submittedName>
        <fullName evidence="6">LysR family transcriptional regulator</fullName>
    </submittedName>
</protein>
<evidence type="ECO:0000313" key="7">
    <source>
        <dbReference type="Proteomes" id="UP001370590"/>
    </source>
</evidence>
<feature type="domain" description="HTH lysR-type" evidence="5">
    <location>
        <begin position="1"/>
        <end position="58"/>
    </location>
</feature>
<dbReference type="EMBL" id="JAWMWH010000001">
    <property type="protein sequence ID" value="MEJ6399849.1"/>
    <property type="molecule type" value="Genomic_DNA"/>
</dbReference>
<organism evidence="6 7">
    <name type="scientific">Nicoliella lavandulae</name>
    <dbReference type="NCBI Taxonomy" id="3082954"/>
    <lineage>
        <taxon>Bacteria</taxon>
        <taxon>Bacillati</taxon>
        <taxon>Bacillota</taxon>
        <taxon>Bacilli</taxon>
        <taxon>Lactobacillales</taxon>
        <taxon>Lactobacillaceae</taxon>
        <taxon>Nicoliella</taxon>
    </lineage>
</organism>
<evidence type="ECO:0000259" key="5">
    <source>
        <dbReference type="PROSITE" id="PS50931"/>
    </source>
</evidence>
<gene>
    <name evidence="6" type="ORF">R4146_01425</name>
</gene>
<reference evidence="6 7" key="1">
    <citation type="submission" date="2023-10" db="EMBL/GenBank/DDBJ databases">
        <title>Nicoliella lavandulae sp. nov. isolated from Lavandula angustifolia flowers.</title>
        <authorList>
            <person name="Alcantara C."/>
            <person name="Zuniga M."/>
            <person name="Landete J.M."/>
            <person name="Monedero V."/>
        </authorList>
    </citation>
    <scope>NUCLEOTIDE SEQUENCE [LARGE SCALE GENOMIC DNA]</scope>
    <source>
        <strain evidence="6 7">Es01</strain>
    </source>
</reference>
<dbReference type="SUPFAM" id="SSF53850">
    <property type="entry name" value="Periplasmic binding protein-like II"/>
    <property type="match status" value="1"/>
</dbReference>
<dbReference type="InterPro" id="IPR005119">
    <property type="entry name" value="LysR_subst-bd"/>
</dbReference>
<dbReference type="Gene3D" id="1.10.10.10">
    <property type="entry name" value="Winged helix-like DNA-binding domain superfamily/Winged helix DNA-binding domain"/>
    <property type="match status" value="1"/>
</dbReference>
<keyword evidence="7" id="KW-1185">Reference proteome</keyword>
<comment type="caution">
    <text evidence="6">The sequence shown here is derived from an EMBL/GenBank/DDBJ whole genome shotgun (WGS) entry which is preliminary data.</text>
</comment>
<name>A0ABU8SJA9_9LACO</name>
<dbReference type="Proteomes" id="UP001370590">
    <property type="component" value="Unassembled WGS sequence"/>
</dbReference>
<evidence type="ECO:0000256" key="3">
    <source>
        <dbReference type="ARBA" id="ARBA00023125"/>
    </source>
</evidence>
<dbReference type="RefSeq" id="WP_339959685.1">
    <property type="nucleotide sequence ID" value="NZ_JAWMWH010000001.1"/>
</dbReference>
<keyword evidence="4" id="KW-0804">Transcription</keyword>
<dbReference type="Pfam" id="PF03466">
    <property type="entry name" value="LysR_substrate"/>
    <property type="match status" value="1"/>
</dbReference>
<dbReference type="PANTHER" id="PTHR30126:SF40">
    <property type="entry name" value="HTH-TYPE TRANSCRIPTIONAL REGULATOR GLTR"/>
    <property type="match status" value="1"/>
</dbReference>